<dbReference type="KEGG" id="vg:26630974"/>
<dbReference type="RefSeq" id="YP_009204448.1">
    <property type="nucleotide sequence ID" value="NC_028865.1"/>
</dbReference>
<gene>
    <name evidence="1" type="ORF">TIN2_13</name>
</gene>
<sequence length="161" mass="18351">MIDNPGDIFFPYNAIALLETACRIKIDSDLNMERRRLIVTDPNDTIGIVPVSWNPVSGEMGRVEPTTQVYTLYIQTLIVDPDEARGLQTHSYLAKRVREMLVRDVPLHVALMSLKTVDQYGVRESSLKSSVGEQVFHNQETDGNWRYLSTLELRLETQISN</sequence>
<name>A0A0K0N5D4_9CAUD</name>
<proteinExistence type="predicted"/>
<dbReference type="OrthoDB" id="12832at10239"/>
<dbReference type="Proteomes" id="UP000203853">
    <property type="component" value="Segment"/>
</dbReference>
<dbReference type="EMBL" id="KR011062">
    <property type="protein sequence ID" value="AKJ71703.1"/>
    <property type="molecule type" value="Genomic_DNA"/>
</dbReference>
<evidence type="ECO:0000313" key="2">
    <source>
        <dbReference type="Proteomes" id="UP000203853"/>
    </source>
</evidence>
<evidence type="ECO:0000313" key="1">
    <source>
        <dbReference type="EMBL" id="AKJ71703.1"/>
    </source>
</evidence>
<dbReference type="GeneID" id="26630974"/>
<accession>A0A0K0N5D4</accession>
<protein>
    <recommendedName>
        <fullName evidence="3">Tail terminator</fullName>
    </recommendedName>
</protein>
<keyword evidence="2" id="KW-1185">Reference proteome</keyword>
<evidence type="ECO:0008006" key="3">
    <source>
        <dbReference type="Google" id="ProtNLM"/>
    </source>
</evidence>
<reference evidence="1 2" key="1">
    <citation type="journal article" date="2015" name="Appl. Environ. Microbiol.">
        <title>Three of a Kind: Genetically Similar Tsukamurella Phages TIN2, TIN3, and TIN4.</title>
        <authorList>
            <person name="Dyson Z.A."/>
            <person name="Tucci J."/>
            <person name="Seviour R.J."/>
            <person name="Petrovski S."/>
        </authorList>
    </citation>
    <scope>NUCLEOTIDE SEQUENCE [LARGE SCALE GENOMIC DNA]</scope>
</reference>
<organism evidence="1 2">
    <name type="scientific">Tsukamurella phage TIN2</name>
    <dbReference type="NCBI Taxonomy" id="1636545"/>
    <lineage>
        <taxon>Viruses</taxon>
        <taxon>Duplodnaviria</taxon>
        <taxon>Heunggongvirae</taxon>
        <taxon>Uroviricota</taxon>
        <taxon>Caudoviricetes</taxon>
        <taxon>Tinduovirus</taxon>
        <taxon>Tinduovirus TIN2</taxon>
    </lineage>
</organism>